<name>A0A7D9D0F4_DEKBR</name>
<accession>A0A7D9D0F4</accession>
<evidence type="ECO:0000256" key="1">
    <source>
        <dbReference type="SAM" id="MobiDB-lite"/>
    </source>
</evidence>
<dbReference type="EMBL" id="CABFWN010000005">
    <property type="protein sequence ID" value="VUG19559.1"/>
    <property type="molecule type" value="Genomic_DNA"/>
</dbReference>
<keyword evidence="3" id="KW-1185">Reference proteome</keyword>
<evidence type="ECO:0000313" key="2">
    <source>
        <dbReference type="EMBL" id="VUG19559.1"/>
    </source>
</evidence>
<proteinExistence type="predicted"/>
<dbReference type="AlphaFoldDB" id="A0A7D9D0F4"/>
<evidence type="ECO:0000313" key="3">
    <source>
        <dbReference type="Proteomes" id="UP000478008"/>
    </source>
</evidence>
<sequence>MPNCRSVITENIGLVINYNYKIYPNTKPRALGQFLRCSKVERYSNYLSSNLHKMNYWRPVNRMRNGCGGLVLLELGRRYSHEISYRQKSLNQQEKRKRQLPQHNSSQLPSLDRLENHHYRNISSSEKSTIATKESKLENFNDMINGDLIDNLYGVPAESSFHNHRYMEVWNDEAHPQVYNEDEDFEEDMLLNDDLDTSLEKELEDQDRNLEVDIERIATEQSSDYHILKEIQKPVVMKLRPNYMTTFVSIETTFDFPEKICSAMPKLTLNTKQISTDGINEYLNTLVLKNYGWASTHQGSIIDKTLKNLVLNRLLLLDIFLNVKSLNLLVSFFSRTKDLEMIKVTINKFSAMEIFPTTDTYNIILDCIRRLLEDGEIKKMNLYQSVVPIIHRMKRAVYMTPFNITTYRELLNLLTDPDMKLGLLRLMASRNVPMEYYQKETFEALYSAYGKPEDFQKMADLTVMLTCVDVKSPVPDYPGIFTYLIDKLLRQSFDDRTRFQDVIKLVPKNLNYATPKLIINLCYYFACHGQFWNTICCANWYAKEIIGINQYSKKNEKQQQHLLADTLWPTLIHFDDMVITLQSKNINVAASSLRMFAKCLYQTCVTENGYYLDTGRIESIEKVVTEKNTEEVGAKDVTVSDFLLTDKLTIQEGSRCSRIMTELVWEGFSQIFVTETDRSPVRKKVAALLGYIAHDNRNLEMENS</sequence>
<dbReference type="Proteomes" id="UP000478008">
    <property type="component" value="Unassembled WGS sequence"/>
</dbReference>
<organism evidence="2 3">
    <name type="scientific">Dekkera bruxellensis</name>
    <name type="common">Brettanomyces custersii</name>
    <dbReference type="NCBI Taxonomy" id="5007"/>
    <lineage>
        <taxon>Eukaryota</taxon>
        <taxon>Fungi</taxon>
        <taxon>Dikarya</taxon>
        <taxon>Ascomycota</taxon>
        <taxon>Saccharomycotina</taxon>
        <taxon>Pichiomycetes</taxon>
        <taxon>Pichiales</taxon>
        <taxon>Pichiaceae</taxon>
        <taxon>Brettanomyces</taxon>
    </lineage>
</organism>
<gene>
    <name evidence="2" type="ORF">DEBR0S5_05908G</name>
</gene>
<feature type="region of interest" description="Disordered" evidence="1">
    <location>
        <begin position="87"/>
        <end position="128"/>
    </location>
</feature>
<protein>
    <submittedName>
        <fullName evidence="2">DEBR0S5_05908g1_1</fullName>
    </submittedName>
</protein>
<reference evidence="2 3" key="1">
    <citation type="submission" date="2019-07" db="EMBL/GenBank/DDBJ databases">
        <authorList>
            <person name="Friedrich A."/>
            <person name="Schacherer J."/>
        </authorList>
    </citation>
    <scope>NUCLEOTIDE SEQUENCE [LARGE SCALE GENOMIC DNA]</scope>
</reference>